<dbReference type="RefSeq" id="WP_281840553.1">
    <property type="nucleotide sequence ID" value="NZ_BROH01000001.1"/>
</dbReference>
<keyword evidence="2" id="KW-1185">Reference proteome</keyword>
<name>A0ABQ5LNQ9_9RHOB</name>
<evidence type="ECO:0000313" key="2">
    <source>
        <dbReference type="Proteomes" id="UP001144205"/>
    </source>
</evidence>
<dbReference type="Pfam" id="PF04299">
    <property type="entry name" value="FMN_bind_2"/>
    <property type="match status" value="1"/>
</dbReference>
<dbReference type="PANTHER" id="PTHR35802">
    <property type="entry name" value="PROTEASE SYNTHASE AND SPORULATION PROTEIN PAI 2"/>
    <property type="match status" value="1"/>
</dbReference>
<dbReference type="Proteomes" id="UP001144205">
    <property type="component" value="Unassembled WGS sequence"/>
</dbReference>
<gene>
    <name evidence="1" type="ORF">STA1M1_04580</name>
</gene>
<accession>A0ABQ5LNQ9</accession>
<evidence type="ECO:0000313" key="1">
    <source>
        <dbReference type="EMBL" id="GKY86589.1"/>
    </source>
</evidence>
<organism evidence="1 2">
    <name type="scientific">Sinisalibacter aestuarii</name>
    <dbReference type="NCBI Taxonomy" id="2949426"/>
    <lineage>
        <taxon>Bacteria</taxon>
        <taxon>Pseudomonadati</taxon>
        <taxon>Pseudomonadota</taxon>
        <taxon>Alphaproteobacteria</taxon>
        <taxon>Rhodobacterales</taxon>
        <taxon>Roseobacteraceae</taxon>
        <taxon>Sinisalibacter</taxon>
    </lineage>
</organism>
<protein>
    <submittedName>
        <fullName evidence="1">Transcriptional regulator</fullName>
    </submittedName>
</protein>
<dbReference type="InterPro" id="IPR007396">
    <property type="entry name" value="TR_PAI2-type"/>
</dbReference>
<dbReference type="SUPFAM" id="SSF50475">
    <property type="entry name" value="FMN-binding split barrel"/>
    <property type="match status" value="1"/>
</dbReference>
<sequence>MHPNPVFRSRPPAANIDFARERGFGVVSVNGNIGPLAVHVPFVLSDDGETVLMHLMRSNPLMSVLSQPLPALLTVSGPDGYVSPDWYGVPDQVPTWNYVAVQLRGHLERLPDERLEDVLDTLTERFEAPLASKTPWRAEKMTPDLRSRMMRAIVPVRLVIEEVSGTWKLSQNKPEAVRLAAADAVGGGQGQELDALSALMRHLPEDPPMDVDRSDEQT</sequence>
<dbReference type="InterPro" id="IPR012349">
    <property type="entry name" value="Split_barrel_FMN-bd"/>
</dbReference>
<dbReference type="Gene3D" id="2.30.110.10">
    <property type="entry name" value="Electron Transport, Fmn-binding Protein, Chain A"/>
    <property type="match status" value="1"/>
</dbReference>
<dbReference type="PANTHER" id="PTHR35802:SF1">
    <property type="entry name" value="PROTEASE SYNTHASE AND SPORULATION PROTEIN PAI 2"/>
    <property type="match status" value="1"/>
</dbReference>
<dbReference type="PIRSF" id="PIRSF010372">
    <property type="entry name" value="PaiB"/>
    <property type="match status" value="1"/>
</dbReference>
<reference evidence="1" key="1">
    <citation type="journal article" date="2023" name="Int. J. Syst. Evol. Microbiol.">
        <title>Sinisalibacter aestuarii sp. nov., isolated from estuarine sediment of the Arakawa River.</title>
        <authorList>
            <person name="Arafat S.T."/>
            <person name="Hirano S."/>
            <person name="Sato A."/>
            <person name="Takeuchi K."/>
            <person name="Yasuda T."/>
            <person name="Terahara T."/>
            <person name="Hamada M."/>
            <person name="Kobayashi T."/>
        </authorList>
    </citation>
    <scope>NUCLEOTIDE SEQUENCE</scope>
    <source>
        <strain evidence="1">B-399</strain>
    </source>
</reference>
<comment type="caution">
    <text evidence="1">The sequence shown here is derived from an EMBL/GenBank/DDBJ whole genome shotgun (WGS) entry which is preliminary data.</text>
</comment>
<proteinExistence type="predicted"/>
<dbReference type="EMBL" id="BROH01000001">
    <property type="protein sequence ID" value="GKY86589.1"/>
    <property type="molecule type" value="Genomic_DNA"/>
</dbReference>